<keyword evidence="6" id="KW-1003">Cell membrane</keyword>
<sequence>MQLPFLHFEGDEMRYWGMILLGAVGTAVLLGLGVWQLQRLAWKTEILAQIERKILAPAIDIPAQVAPATHDLLPVRGTGQYIGDHTVRVLVSQKIYGAGYRLINAFELSDGRKIIVDRGFASVRADMPAIPEGSGQVTGNLQWPQEIDSFTPDNDLAANIWFARDVRALSAYLQTEPILLVLRSSSFAGDAATPLPKMSANIPNDHLNYALTWFSLALIWLGMSGYFLYRSRNIKT</sequence>
<proteinExistence type="inferred from homology"/>
<comment type="subcellular location">
    <subcellularLocation>
        <location evidence="6">Cell membrane</location>
        <topology evidence="6">Multi-pass membrane protein</topology>
    </subcellularLocation>
    <subcellularLocation>
        <location evidence="1">Membrane</location>
    </subcellularLocation>
</comment>
<dbReference type="Pfam" id="PF02104">
    <property type="entry name" value="SURF1"/>
    <property type="match status" value="1"/>
</dbReference>
<keyword evidence="8" id="KW-1185">Reference proteome</keyword>
<evidence type="ECO:0000313" key="7">
    <source>
        <dbReference type="EMBL" id="AII87473.1"/>
    </source>
</evidence>
<evidence type="ECO:0000256" key="5">
    <source>
        <dbReference type="ARBA" id="ARBA00023136"/>
    </source>
</evidence>
<keyword evidence="5 6" id="KW-0472">Membrane</keyword>
<evidence type="ECO:0000256" key="1">
    <source>
        <dbReference type="ARBA" id="ARBA00004370"/>
    </source>
</evidence>
<evidence type="ECO:0000313" key="8">
    <source>
        <dbReference type="Proteomes" id="UP000028680"/>
    </source>
</evidence>
<reference evidence="7 8" key="1">
    <citation type="journal article" date="2014" name="ISME J.">
        <title>Adaptation of an abundant Roseobacter RCA organism to pelagic systems revealed by genomic and transcriptomic analyses.</title>
        <authorList>
            <person name="Voget S."/>
            <person name="Wemheuer B."/>
            <person name="Brinkhoff T."/>
            <person name="Vollmers J."/>
            <person name="Dietrich S."/>
            <person name="Giebel H.A."/>
            <person name="Beardsley C."/>
            <person name="Sardemann C."/>
            <person name="Bakenhus I."/>
            <person name="Billerbeck S."/>
            <person name="Daniel R."/>
            <person name="Simon M."/>
        </authorList>
    </citation>
    <scope>NUCLEOTIDE SEQUENCE [LARGE SCALE GENOMIC DNA]</scope>
    <source>
        <strain evidence="7 8">RCA23</strain>
    </source>
</reference>
<evidence type="ECO:0000256" key="4">
    <source>
        <dbReference type="ARBA" id="ARBA00022989"/>
    </source>
</evidence>
<evidence type="ECO:0000256" key="3">
    <source>
        <dbReference type="ARBA" id="ARBA00022692"/>
    </source>
</evidence>
<evidence type="ECO:0000256" key="2">
    <source>
        <dbReference type="ARBA" id="ARBA00007165"/>
    </source>
</evidence>
<comment type="similarity">
    <text evidence="2 6">Belongs to the SURF1 family.</text>
</comment>
<dbReference type="AlphaFoldDB" id="A0AAN0RJQ1"/>
<keyword evidence="3 6" id="KW-0812">Transmembrane</keyword>
<dbReference type="InterPro" id="IPR002994">
    <property type="entry name" value="Surf1/Shy1"/>
</dbReference>
<dbReference type="PANTHER" id="PTHR23427:SF2">
    <property type="entry name" value="SURFEIT LOCUS PROTEIN 1"/>
    <property type="match status" value="1"/>
</dbReference>
<gene>
    <name evidence="7" type="ORF">RCA23_c19420</name>
</gene>
<dbReference type="GO" id="GO:0005886">
    <property type="term" value="C:plasma membrane"/>
    <property type="evidence" value="ECO:0007669"/>
    <property type="project" value="UniProtKB-SubCell"/>
</dbReference>
<evidence type="ECO:0000256" key="6">
    <source>
        <dbReference type="RuleBase" id="RU363076"/>
    </source>
</evidence>
<dbReference type="Proteomes" id="UP000028680">
    <property type="component" value="Chromosome"/>
</dbReference>
<keyword evidence="4 6" id="KW-1133">Transmembrane helix</keyword>
<dbReference type="KEGG" id="ptp:RCA23_c19420"/>
<name>A0AAN0RJQ1_9RHOB</name>
<dbReference type="PROSITE" id="PS50895">
    <property type="entry name" value="SURF1"/>
    <property type="match status" value="1"/>
</dbReference>
<dbReference type="CDD" id="cd06662">
    <property type="entry name" value="SURF1"/>
    <property type="match status" value="1"/>
</dbReference>
<dbReference type="RefSeq" id="WP_236631345.1">
    <property type="nucleotide sequence ID" value="NZ_CP003984.1"/>
</dbReference>
<organism evidence="7 8">
    <name type="scientific">Planktomarina temperata RCA23</name>
    <dbReference type="NCBI Taxonomy" id="666509"/>
    <lineage>
        <taxon>Bacteria</taxon>
        <taxon>Pseudomonadati</taxon>
        <taxon>Pseudomonadota</taxon>
        <taxon>Alphaproteobacteria</taxon>
        <taxon>Rhodobacterales</taxon>
        <taxon>Paracoccaceae</taxon>
        <taxon>Planktomarina</taxon>
    </lineage>
</organism>
<dbReference type="InterPro" id="IPR045214">
    <property type="entry name" value="Surf1/Surf4"/>
</dbReference>
<dbReference type="PANTHER" id="PTHR23427">
    <property type="entry name" value="SURFEIT LOCUS PROTEIN"/>
    <property type="match status" value="1"/>
</dbReference>
<dbReference type="EMBL" id="CP003984">
    <property type="protein sequence ID" value="AII87473.1"/>
    <property type="molecule type" value="Genomic_DNA"/>
</dbReference>
<protein>
    <recommendedName>
        <fullName evidence="6">SURF1-like protein</fullName>
    </recommendedName>
</protein>
<accession>A0AAN0RJQ1</accession>
<feature type="transmembrane region" description="Helical" evidence="6">
    <location>
        <begin position="15"/>
        <end position="35"/>
    </location>
</feature>
<feature type="transmembrane region" description="Helical" evidence="6">
    <location>
        <begin position="207"/>
        <end position="229"/>
    </location>
</feature>